<dbReference type="Pfam" id="PF11521">
    <property type="entry name" value="TFIIE-A_C"/>
    <property type="match status" value="1"/>
</dbReference>
<keyword evidence="2" id="KW-0805">Transcription regulation</keyword>
<dbReference type="PROSITE" id="PS51344">
    <property type="entry name" value="HTH_TFE_IIE"/>
    <property type="match status" value="1"/>
</dbReference>
<proteinExistence type="inferred from homology"/>
<feature type="region of interest" description="Disordered" evidence="4">
    <location>
        <begin position="384"/>
        <end position="418"/>
    </location>
</feature>
<evidence type="ECO:0000256" key="3">
    <source>
        <dbReference type="ARBA" id="ARBA00023163"/>
    </source>
</evidence>
<evidence type="ECO:0000313" key="7">
    <source>
        <dbReference type="Proteomes" id="UP000749559"/>
    </source>
</evidence>
<dbReference type="InterPro" id="IPR021600">
    <property type="entry name" value="TFIIE_asu_C"/>
</dbReference>
<dbReference type="PANTHER" id="PTHR13097">
    <property type="entry name" value="TRANSCRIPTION INITIATION FACTOR IIE, ALPHA SUBUNIT"/>
    <property type="match status" value="1"/>
</dbReference>
<keyword evidence="3" id="KW-0804">Transcription</keyword>
<evidence type="ECO:0000256" key="1">
    <source>
        <dbReference type="ARBA" id="ARBA00008947"/>
    </source>
</evidence>
<evidence type="ECO:0000259" key="5">
    <source>
        <dbReference type="PROSITE" id="PS51344"/>
    </source>
</evidence>
<dbReference type="GO" id="GO:0006367">
    <property type="term" value="P:transcription initiation at RNA polymerase II promoter"/>
    <property type="evidence" value="ECO:0007669"/>
    <property type="project" value="InterPro"/>
</dbReference>
<gene>
    <name evidence="6" type="ORF">OFUS_LOCUS13674</name>
</gene>
<keyword evidence="7" id="KW-1185">Reference proteome</keyword>
<dbReference type="InterPro" id="IPR013083">
    <property type="entry name" value="Znf_RING/FYVE/PHD"/>
</dbReference>
<accession>A0A8S4P1B6</accession>
<comment type="similarity">
    <text evidence="1">Belongs to the TFIIE alpha subunit family.</text>
</comment>
<dbReference type="Proteomes" id="UP000749559">
    <property type="component" value="Unassembled WGS sequence"/>
</dbReference>
<dbReference type="InterPro" id="IPR039997">
    <property type="entry name" value="TFE"/>
</dbReference>
<name>A0A8S4P1B6_OWEFU</name>
<feature type="region of interest" description="Disordered" evidence="4">
    <location>
        <begin position="323"/>
        <end position="370"/>
    </location>
</feature>
<dbReference type="GO" id="GO:0005673">
    <property type="term" value="C:transcription factor TFIIE complex"/>
    <property type="evidence" value="ECO:0007669"/>
    <property type="project" value="TreeGrafter"/>
</dbReference>
<feature type="domain" description="HTH TFE/IIEalpha-type" evidence="5">
    <location>
        <begin position="82"/>
        <end position="172"/>
    </location>
</feature>
<dbReference type="SMART" id="SM00531">
    <property type="entry name" value="TFIIE"/>
    <property type="match status" value="1"/>
</dbReference>
<dbReference type="PANTHER" id="PTHR13097:SF7">
    <property type="entry name" value="GENERAL TRANSCRIPTION FACTOR IIE SUBUNIT 1"/>
    <property type="match status" value="1"/>
</dbReference>
<dbReference type="InterPro" id="IPR024550">
    <property type="entry name" value="TFIIEa/SarR/Rpc3_HTH_dom"/>
</dbReference>
<dbReference type="SUPFAM" id="SSF57783">
    <property type="entry name" value="Zinc beta-ribbon"/>
    <property type="match status" value="1"/>
</dbReference>
<evidence type="ECO:0000256" key="4">
    <source>
        <dbReference type="SAM" id="MobiDB-lite"/>
    </source>
</evidence>
<comment type="caution">
    <text evidence="6">The sequence shown here is derived from an EMBL/GenBank/DDBJ whole genome shotgun (WGS) entry which is preliminary data.</text>
</comment>
<dbReference type="InterPro" id="IPR017919">
    <property type="entry name" value="TFIIE/TFIIEa_HTH"/>
</dbReference>
<organism evidence="6 7">
    <name type="scientific">Owenia fusiformis</name>
    <name type="common">Polychaete worm</name>
    <dbReference type="NCBI Taxonomy" id="6347"/>
    <lineage>
        <taxon>Eukaryota</taxon>
        <taxon>Metazoa</taxon>
        <taxon>Spiralia</taxon>
        <taxon>Lophotrochozoa</taxon>
        <taxon>Annelida</taxon>
        <taxon>Polychaeta</taxon>
        <taxon>Sedentaria</taxon>
        <taxon>Canalipalpata</taxon>
        <taxon>Sabellida</taxon>
        <taxon>Oweniida</taxon>
        <taxon>Oweniidae</taxon>
        <taxon>Owenia</taxon>
    </lineage>
</organism>
<sequence>MNCLSFPLWLKLKDIWILSSFSTCLTCRQGIVVLCLRIIVLICCRFIKRLENESTDKHKMASTSGGKGYQDSDVVTEVPEMLKKLVKFVSRKFYGPEFGLIIDMLVRNPCMKEEDLVELIKLDRKQLRICANAMKQDKLLKVRVRVETDTQGRTTRHNYFFIDYKMLVNVCKYKLDHIRRRCETEERDATSRASFRCTACEKPFTDLDVNQLFCPVSQMFLCSFCKMEVIEEASSLPMEDTRSLLSKFNAQIEPLYFLLRNVEDIRLAPSILEPEPSDVSYLTRRAHGSKSSKENKELWSGEASKGVKFGASEVQISVNAETESVVPQTQKERPIWMTESTISGPEPEPIKSAGASSMDISESAPAPIEHTDDDIMRTLLAHEKKSSNVPIPTAPDLPAAAASDRESDTSEEEMDIPGPPVPPAQPENAANAWADPNINDNRQIASDDEDEQVMVNVNGVRMPFHEVTDAHIKTMNPEEKAIFVKIGQELYDDMHGVHHAGTSSYKQG</sequence>
<dbReference type="Pfam" id="PF02002">
    <property type="entry name" value="TFIIE_alpha"/>
    <property type="match status" value="1"/>
</dbReference>
<dbReference type="InterPro" id="IPR002853">
    <property type="entry name" value="TFIIE_asu"/>
</dbReference>
<dbReference type="OrthoDB" id="361102at2759"/>
<reference evidence="6" key="1">
    <citation type="submission" date="2022-03" db="EMBL/GenBank/DDBJ databases">
        <authorList>
            <person name="Martin C."/>
        </authorList>
    </citation>
    <scope>NUCLEOTIDE SEQUENCE</scope>
</reference>
<dbReference type="AlphaFoldDB" id="A0A8S4P1B6"/>
<dbReference type="Gene3D" id="6.10.140.1250">
    <property type="match status" value="1"/>
</dbReference>
<evidence type="ECO:0000313" key="6">
    <source>
        <dbReference type="EMBL" id="CAH1788072.1"/>
    </source>
</evidence>
<evidence type="ECO:0000256" key="2">
    <source>
        <dbReference type="ARBA" id="ARBA00023015"/>
    </source>
</evidence>
<dbReference type="EMBL" id="CAIIXF020000007">
    <property type="protein sequence ID" value="CAH1788072.1"/>
    <property type="molecule type" value="Genomic_DNA"/>
</dbReference>
<dbReference type="Gene3D" id="3.30.40.10">
    <property type="entry name" value="Zinc/RING finger domain, C3HC4 (zinc finger)"/>
    <property type="match status" value="1"/>
</dbReference>
<protein>
    <recommendedName>
        <fullName evidence="5">HTH TFE/IIEalpha-type domain-containing protein</fullName>
    </recommendedName>
</protein>